<evidence type="ECO:0000313" key="11">
    <source>
        <dbReference type="EMBL" id="EAY11189.1"/>
    </source>
</evidence>
<dbReference type="OrthoDB" id="424572at2759"/>
<dbReference type="GO" id="GO:0031369">
    <property type="term" value="F:translation initiation factor binding"/>
    <property type="evidence" value="ECO:0000318"/>
    <property type="project" value="GO_Central"/>
</dbReference>
<dbReference type="KEGG" id="tva:4769141"/>
<comment type="subcellular location">
    <subcellularLocation>
        <location evidence="1">Cytoplasm</location>
        <location evidence="1">Cytosol</location>
    </subcellularLocation>
</comment>
<evidence type="ECO:0000256" key="3">
    <source>
        <dbReference type="ARBA" id="ARBA00022490"/>
    </source>
</evidence>
<reference evidence="11" key="2">
    <citation type="journal article" date="2007" name="Science">
        <title>Draft genome sequence of the sexually transmitted pathogen Trichomonas vaginalis.</title>
        <authorList>
            <person name="Carlton J.M."/>
            <person name="Hirt R.P."/>
            <person name="Silva J.C."/>
            <person name="Delcher A.L."/>
            <person name="Schatz M."/>
            <person name="Zhao Q."/>
            <person name="Wortman J.R."/>
            <person name="Bidwell S.L."/>
            <person name="Alsmark U.C.M."/>
            <person name="Besteiro S."/>
            <person name="Sicheritz-Ponten T."/>
            <person name="Noel C.J."/>
            <person name="Dacks J.B."/>
            <person name="Foster P.G."/>
            <person name="Simillion C."/>
            <person name="Van de Peer Y."/>
            <person name="Miranda-Saavedra D."/>
            <person name="Barton G.J."/>
            <person name="Westrop G.D."/>
            <person name="Mueller S."/>
            <person name="Dessi D."/>
            <person name="Fiori P.L."/>
            <person name="Ren Q."/>
            <person name="Paulsen I."/>
            <person name="Zhang H."/>
            <person name="Bastida-Corcuera F.D."/>
            <person name="Simoes-Barbosa A."/>
            <person name="Brown M.T."/>
            <person name="Hayes R.D."/>
            <person name="Mukherjee M."/>
            <person name="Okumura C.Y."/>
            <person name="Schneider R."/>
            <person name="Smith A.J."/>
            <person name="Vanacova S."/>
            <person name="Villalvazo M."/>
            <person name="Haas B.J."/>
            <person name="Pertea M."/>
            <person name="Feldblyum T.V."/>
            <person name="Utterback T.R."/>
            <person name="Shu C.L."/>
            <person name="Osoegawa K."/>
            <person name="de Jong P.J."/>
            <person name="Hrdy I."/>
            <person name="Horvathova L."/>
            <person name="Zubacova Z."/>
            <person name="Dolezal P."/>
            <person name="Malik S.B."/>
            <person name="Logsdon J.M. Jr."/>
            <person name="Henze K."/>
            <person name="Gupta A."/>
            <person name="Wang C.C."/>
            <person name="Dunne R.L."/>
            <person name="Upcroft J.A."/>
            <person name="Upcroft P."/>
            <person name="White O."/>
            <person name="Salzberg S.L."/>
            <person name="Tang P."/>
            <person name="Chiu C.-H."/>
            <person name="Lee Y.-S."/>
            <person name="Embley T.M."/>
            <person name="Coombs G.H."/>
            <person name="Mottram J.C."/>
            <person name="Tachezy J."/>
            <person name="Fraser-Liggett C.M."/>
            <person name="Johnson P.J."/>
        </authorList>
    </citation>
    <scope>NUCLEOTIDE SEQUENCE [LARGE SCALE GENOMIC DNA]</scope>
    <source>
        <strain evidence="11">G3</strain>
    </source>
</reference>
<accession>A2E871</accession>
<keyword evidence="3" id="KW-0963">Cytoplasm</keyword>
<dbReference type="InterPro" id="IPR056764">
    <property type="entry name" value="LbH_EIF2B3/5"/>
</dbReference>
<dbReference type="SMR" id="A2E871"/>
<dbReference type="InParanoid" id="A2E871"/>
<dbReference type="RefSeq" id="XP_001323412.1">
    <property type="nucleotide sequence ID" value="XM_001323377.1"/>
</dbReference>
<dbReference type="SUPFAM" id="SSF53448">
    <property type="entry name" value="Nucleotide-diphospho-sugar transferases"/>
    <property type="match status" value="1"/>
</dbReference>
<dbReference type="PANTHER" id="PTHR45887:SF1">
    <property type="entry name" value="TRANSLATION INITIATION FACTOR EIF-2B SUBUNIT EPSILON"/>
    <property type="match status" value="1"/>
</dbReference>
<dbReference type="InterPro" id="IPR051956">
    <property type="entry name" value="eIF2B_epsilon"/>
</dbReference>
<keyword evidence="5" id="KW-0648">Protein biosynthesis</keyword>
<dbReference type="Proteomes" id="UP000001542">
    <property type="component" value="Unassembled WGS sequence"/>
</dbReference>
<dbReference type="AlphaFoldDB" id="A2E871"/>
<feature type="region of interest" description="Disordered" evidence="9">
    <location>
        <begin position="740"/>
        <end position="763"/>
    </location>
</feature>
<evidence type="ECO:0000259" key="10">
    <source>
        <dbReference type="PROSITE" id="PS51363"/>
    </source>
</evidence>
<dbReference type="InterPro" id="IPR011004">
    <property type="entry name" value="Trimer_LpxA-like_sf"/>
</dbReference>
<feature type="compositionally biased region" description="Acidic residues" evidence="9">
    <location>
        <begin position="581"/>
        <end position="604"/>
    </location>
</feature>
<sequence length="763" mass="87469">MSNRKPNKQQKSGLSKKEEAKKQKELEEFNKELEDTVAFVLCHPFACTMSPINGELPPCLFPLCNAPVLLYVLNWLNSNGLEKIYILCRTNDKEQIQKVTSLCSSRMLIQGIEIVDTMEPANNVGDCMRIIDKWNQQYNAFKHCVVVPGTLVTNVPLKTVIHRHINDIIVAKEKKDEMQLVATCVFTQGNYNTYNVMESEQHSILQIGSTAEFEFNFGRSPLQINLTKGFFKKVSRYHILTNLHDAHVYVCTAQMFPDFGEQFDWKNFCDDCIPTQIDVMELTKHVTHIFYCKESFAKTIDDLPDYIDTSLAMLHRWLYPLTVEMNFFPPYETKSAMDDDFPMDEEEEMEDKFIKKISSDLQDNEDLARFLQEPENIESTAYRIKRDLVYLYENVFPSLSAKVGPLVVIGNNTKVGDNTIIKNSVIGANCTIGKNVKIENSIIWDDVVIGDNVKIDQSLIASKCVLSDGITIDYGCIISFGCTVKRDIPECRRLTTFQELLPDGLFPTEETDVTLPPDVPSWLGKFCEQKFEDPIDLGEDENYTVTEFFPTPMHEIPLLRMAQARDKLPIEPEDILQASYPEEEEDQFENEEEDVENDGEDNENENEKCDVPINEEFLKLAQELINQAITKDGGLDNVKTELGSLKMKEGAIELDCAVALIIAAIDMSNANEEDDLQSALDKFEDLLFKYLETSENQADVLYWWQWYCAVDYSNRKELFVEVVKKLVEDDVVQEDAYADWRDGQDDSTPTQRKLYDSYIESSE</sequence>
<dbReference type="eggNOG" id="KOG1461">
    <property type="taxonomic scope" value="Eukaryota"/>
</dbReference>
<dbReference type="Gene3D" id="1.25.40.180">
    <property type="match status" value="1"/>
</dbReference>
<evidence type="ECO:0000256" key="9">
    <source>
        <dbReference type="SAM" id="MobiDB-lite"/>
    </source>
</evidence>
<evidence type="ECO:0000256" key="8">
    <source>
        <dbReference type="ARBA" id="ARBA00046432"/>
    </source>
</evidence>
<dbReference type="FunFam" id="3.90.550.10:FF:000417">
    <property type="entry name" value="Uncharacterized protein"/>
    <property type="match status" value="1"/>
</dbReference>
<comment type="similarity">
    <text evidence="2">Belongs to the eIF-2B gamma/epsilon subunits family.</text>
</comment>
<dbReference type="SUPFAM" id="SSF51161">
    <property type="entry name" value="Trimeric LpxA-like enzymes"/>
    <property type="match status" value="1"/>
</dbReference>
<dbReference type="GO" id="GO:0003743">
    <property type="term" value="F:translation initiation factor activity"/>
    <property type="evidence" value="ECO:0000318"/>
    <property type="project" value="GO_Central"/>
</dbReference>
<reference evidence="11" key="1">
    <citation type="submission" date="2006-10" db="EMBL/GenBank/DDBJ databases">
        <authorList>
            <person name="Amadeo P."/>
            <person name="Zhao Q."/>
            <person name="Wortman J."/>
            <person name="Fraser-Liggett C."/>
            <person name="Carlton J."/>
        </authorList>
    </citation>
    <scope>NUCLEOTIDE SEQUENCE</scope>
    <source>
        <strain evidence="11">G3</strain>
    </source>
</reference>
<feature type="region of interest" description="Disordered" evidence="9">
    <location>
        <begin position="578"/>
        <end position="607"/>
    </location>
</feature>
<evidence type="ECO:0000256" key="7">
    <source>
        <dbReference type="ARBA" id="ARBA00044345"/>
    </source>
</evidence>
<evidence type="ECO:0000256" key="1">
    <source>
        <dbReference type="ARBA" id="ARBA00004514"/>
    </source>
</evidence>
<dbReference type="CDD" id="cd05787">
    <property type="entry name" value="LbH_eIF2B_epsilon"/>
    <property type="match status" value="1"/>
</dbReference>
<dbReference type="PANTHER" id="PTHR45887">
    <property type="entry name" value="TRANSLATION INITIATION FACTOR EIF-2B SUBUNIT EPSILON"/>
    <property type="match status" value="1"/>
</dbReference>
<dbReference type="InterPro" id="IPR016024">
    <property type="entry name" value="ARM-type_fold"/>
</dbReference>
<dbReference type="GO" id="GO:0005851">
    <property type="term" value="C:eukaryotic translation initiation factor 2B complex"/>
    <property type="evidence" value="ECO:0000318"/>
    <property type="project" value="GO_Central"/>
</dbReference>
<dbReference type="STRING" id="5722.A2E871"/>
<dbReference type="InterPro" id="IPR029044">
    <property type="entry name" value="Nucleotide-diphossugar_trans"/>
</dbReference>
<dbReference type="SUPFAM" id="SSF48371">
    <property type="entry name" value="ARM repeat"/>
    <property type="match status" value="1"/>
</dbReference>
<dbReference type="GO" id="GO:0005085">
    <property type="term" value="F:guanyl-nucleotide exchange factor activity"/>
    <property type="evidence" value="ECO:0000318"/>
    <property type="project" value="GO_Central"/>
</dbReference>
<proteinExistence type="inferred from homology"/>
<dbReference type="EMBL" id="DS113324">
    <property type="protein sequence ID" value="EAY11189.1"/>
    <property type="molecule type" value="Genomic_DNA"/>
</dbReference>
<dbReference type="InterPro" id="IPR003307">
    <property type="entry name" value="W2_domain"/>
</dbReference>
<dbReference type="Gene3D" id="3.90.550.10">
    <property type="entry name" value="Spore Coat Polysaccharide Biosynthesis Protein SpsA, Chain A"/>
    <property type="match status" value="1"/>
</dbReference>
<dbReference type="Pfam" id="PF25084">
    <property type="entry name" value="LbH_EIF2B"/>
    <property type="match status" value="1"/>
</dbReference>
<dbReference type="PROSITE" id="PS51363">
    <property type="entry name" value="W2"/>
    <property type="match status" value="1"/>
</dbReference>
<gene>
    <name evidence="11" type="ORF">TVAG_498830</name>
</gene>
<dbReference type="VEuPathDB" id="TrichDB:TVAGG3_0952220"/>
<evidence type="ECO:0000256" key="6">
    <source>
        <dbReference type="ARBA" id="ARBA00044144"/>
    </source>
</evidence>
<feature type="domain" description="W2" evidence="10">
    <location>
        <begin position="603"/>
        <end position="763"/>
    </location>
</feature>
<feature type="region of interest" description="Disordered" evidence="9">
    <location>
        <begin position="1"/>
        <end position="23"/>
    </location>
</feature>
<evidence type="ECO:0000256" key="4">
    <source>
        <dbReference type="ARBA" id="ARBA00022540"/>
    </source>
</evidence>
<dbReference type="VEuPathDB" id="TrichDB:TVAG_498830"/>
<keyword evidence="12" id="KW-1185">Reference proteome</keyword>
<evidence type="ECO:0000256" key="5">
    <source>
        <dbReference type="ARBA" id="ARBA00022917"/>
    </source>
</evidence>
<evidence type="ECO:0000313" key="12">
    <source>
        <dbReference type="Proteomes" id="UP000001542"/>
    </source>
</evidence>
<dbReference type="Gene3D" id="2.160.10.10">
    <property type="entry name" value="Hexapeptide repeat proteins"/>
    <property type="match status" value="1"/>
</dbReference>
<evidence type="ECO:0000256" key="2">
    <source>
        <dbReference type="ARBA" id="ARBA00007878"/>
    </source>
</evidence>
<organism evidence="11 12">
    <name type="scientific">Trichomonas vaginalis (strain ATCC PRA-98 / G3)</name>
    <dbReference type="NCBI Taxonomy" id="412133"/>
    <lineage>
        <taxon>Eukaryota</taxon>
        <taxon>Metamonada</taxon>
        <taxon>Parabasalia</taxon>
        <taxon>Trichomonadida</taxon>
        <taxon>Trichomonadidae</taxon>
        <taxon>Trichomonas</taxon>
    </lineage>
</organism>
<keyword evidence="4" id="KW-0396">Initiation factor</keyword>
<protein>
    <recommendedName>
        <fullName evidence="6">Translation initiation factor eIF2B subunit epsilon</fullName>
    </recommendedName>
    <alternativeName>
        <fullName evidence="7">eIF2B GDP-GTP exchange factor subunit epsilon</fullName>
    </alternativeName>
</protein>
<comment type="subunit">
    <text evidence="8">Component of the translation initiation factor 2B (eIF2B) complex which is a heterodecamer of two sets of five different subunits: alpha, beta, gamma, delta and epsilon. Subunits alpha, beta and delta comprise a regulatory subcomplex and subunits epsilon and gamma comprise a catalytic subcomplex. Within the complex, the hexameric regulatory complex resides at the center, with the two heterodimeric catalytic subcomplexes bound on opposite sides.</text>
</comment>
<name>A2E871_TRIV3</name>